<feature type="transmembrane region" description="Helical" evidence="1">
    <location>
        <begin position="176"/>
        <end position="200"/>
    </location>
</feature>
<feature type="transmembrane region" description="Helical" evidence="1">
    <location>
        <begin position="72"/>
        <end position="92"/>
    </location>
</feature>
<organism evidence="2 3">
    <name type="scientific">Streptomyces ipomoeae 91-03</name>
    <dbReference type="NCBI Taxonomy" id="698759"/>
    <lineage>
        <taxon>Bacteria</taxon>
        <taxon>Bacillati</taxon>
        <taxon>Actinomycetota</taxon>
        <taxon>Actinomycetes</taxon>
        <taxon>Kitasatosporales</taxon>
        <taxon>Streptomycetaceae</taxon>
        <taxon>Streptomyces</taxon>
    </lineage>
</organism>
<dbReference type="Proteomes" id="UP000010411">
    <property type="component" value="Unassembled WGS sequence"/>
</dbReference>
<evidence type="ECO:0000256" key="1">
    <source>
        <dbReference type="SAM" id="Phobius"/>
    </source>
</evidence>
<feature type="transmembrane region" description="Helical" evidence="1">
    <location>
        <begin position="41"/>
        <end position="60"/>
    </location>
</feature>
<proteinExistence type="predicted"/>
<feature type="transmembrane region" description="Helical" evidence="1">
    <location>
        <begin position="142"/>
        <end position="164"/>
    </location>
</feature>
<feature type="transmembrane region" description="Helical" evidence="1">
    <location>
        <begin position="112"/>
        <end position="130"/>
    </location>
</feature>
<comment type="caution">
    <text evidence="2">The sequence shown here is derived from an EMBL/GenBank/DDBJ whole genome shotgun (WGS) entry which is preliminary data.</text>
</comment>
<keyword evidence="1" id="KW-0472">Membrane</keyword>
<keyword evidence="1" id="KW-0812">Transmembrane</keyword>
<keyword evidence="1" id="KW-1133">Transmembrane helix</keyword>
<dbReference type="AlphaFoldDB" id="L1KNM8"/>
<evidence type="ECO:0000313" key="3">
    <source>
        <dbReference type="Proteomes" id="UP000010411"/>
    </source>
</evidence>
<sequence length="220" mass="22858">MATPMTGPTLAVWLRGVAALTLTVGVVCQFVQRTDPTPPLLYFTVDSALLAAAVLIRRLLQGPESGAWGERIHGSAVVGVVLSSLVYATVIAPSGPTGTWFGAHDDGWTNTATILLHGAAPVLVAAEFLISSCSLTSTLREATFLAVWPAAYLAAVGALCWSGAATMPYPFLRPSQFGAIGVTAAIATLYAITITLGAALPAAHRVVRRCHPSHRPSRSG</sequence>
<dbReference type="NCBIfam" id="NF038065">
    <property type="entry name" value="Pr6Pr"/>
    <property type="match status" value="1"/>
</dbReference>
<evidence type="ECO:0000313" key="2">
    <source>
        <dbReference type="EMBL" id="EKX62164.1"/>
    </source>
</evidence>
<dbReference type="InterPro" id="IPR049713">
    <property type="entry name" value="Pr6Pr-like"/>
</dbReference>
<reference evidence="2 3" key="1">
    <citation type="submission" date="2012-11" db="EMBL/GenBank/DDBJ databases">
        <authorList>
            <person name="Huguet-Tapia J.C."/>
            <person name="Durkin A.S."/>
            <person name="Pettis G.S."/>
            <person name="Badger J.H."/>
        </authorList>
    </citation>
    <scope>NUCLEOTIDE SEQUENCE [LARGE SCALE GENOMIC DNA]</scope>
    <source>
        <strain evidence="2 3">91-03</strain>
    </source>
</reference>
<accession>L1KNM8</accession>
<protein>
    <submittedName>
        <fullName evidence="2">Putative membrane protein</fullName>
    </submittedName>
</protein>
<dbReference type="PATRIC" id="fig|698759.3.peg.7141"/>
<name>L1KNM8_9ACTN</name>
<gene>
    <name evidence="2" type="ORF">STRIP9103_00205</name>
</gene>
<keyword evidence="3" id="KW-1185">Reference proteome</keyword>
<dbReference type="EMBL" id="AEJC01000533">
    <property type="protein sequence ID" value="EKX62164.1"/>
    <property type="molecule type" value="Genomic_DNA"/>
</dbReference>